<gene>
    <name evidence="1" type="ORF">NYF23_01995</name>
</gene>
<dbReference type="EMBL" id="CP103416">
    <property type="protein sequence ID" value="UVW35392.1"/>
    <property type="molecule type" value="Genomic_DNA"/>
</dbReference>
<evidence type="ECO:0000313" key="1">
    <source>
        <dbReference type="EMBL" id="UVW35392.1"/>
    </source>
</evidence>
<protein>
    <submittedName>
        <fullName evidence="1">Uncharacterized protein</fullName>
    </submittedName>
</protein>
<sequence length="81" mass="9476">MTEQQKRDRSPAGRFKYLAEKRVGKAIKAIASISNLSDRKNYEYTEDQVSQIMDALTNELELTRKKFESFQTPSTNRFKLK</sequence>
<evidence type="ECO:0000313" key="2">
    <source>
        <dbReference type="Proteomes" id="UP001059934"/>
    </source>
</evidence>
<dbReference type="Proteomes" id="UP001059934">
    <property type="component" value="Chromosome"/>
</dbReference>
<organism evidence="1 2">
    <name type="scientific">SAR92 clade bacterium H455</name>
    <dbReference type="NCBI Taxonomy" id="2974818"/>
    <lineage>
        <taxon>Bacteria</taxon>
        <taxon>Pseudomonadati</taxon>
        <taxon>Pseudomonadota</taxon>
        <taxon>Gammaproteobacteria</taxon>
        <taxon>Cellvibrionales</taxon>
        <taxon>Porticoccaceae</taxon>
        <taxon>SAR92 clade</taxon>
    </lineage>
</organism>
<reference evidence="1" key="1">
    <citation type="submission" date="2022-08" db="EMBL/GenBank/DDBJ databases">
        <title>Catabolic pathway analysis in culturable SAR92 clade bacteria reveals their overlooked roles in DMSP degradation in coastal seas.</title>
        <authorList>
            <person name="He X."/>
            <person name="Zhang X."/>
            <person name="Zhang Y."/>
        </authorList>
    </citation>
    <scope>NUCLEOTIDE SEQUENCE</scope>
    <source>
        <strain evidence="1">H455</strain>
    </source>
</reference>
<keyword evidence="2" id="KW-1185">Reference proteome</keyword>
<name>A0ABY5TNG4_9GAMM</name>
<proteinExistence type="predicted"/>
<accession>A0ABY5TNG4</accession>